<accession>D8K575</accession>
<keyword evidence="2" id="KW-1185">Reference proteome</keyword>
<dbReference type="InterPro" id="IPR005331">
    <property type="entry name" value="Sulfotransferase"/>
</dbReference>
<name>D8K575_NITWC</name>
<protein>
    <recommendedName>
        <fullName evidence="3">Sulfotransferase family protein</fullName>
    </recommendedName>
</protein>
<dbReference type="HOGENOM" id="CLU_094945_1_0_6"/>
<evidence type="ECO:0000313" key="2">
    <source>
        <dbReference type="Proteomes" id="UP000000393"/>
    </source>
</evidence>
<dbReference type="GO" id="GO:0008146">
    <property type="term" value="F:sulfotransferase activity"/>
    <property type="evidence" value="ECO:0007669"/>
    <property type="project" value="InterPro"/>
</dbReference>
<evidence type="ECO:0000313" key="1">
    <source>
        <dbReference type="EMBL" id="ADJ28052.1"/>
    </source>
</evidence>
<organism evidence="1 2">
    <name type="scientific">Nitrosococcus watsoni (strain C-113)</name>
    <dbReference type="NCBI Taxonomy" id="105559"/>
    <lineage>
        <taxon>Bacteria</taxon>
        <taxon>Pseudomonadati</taxon>
        <taxon>Pseudomonadota</taxon>
        <taxon>Gammaproteobacteria</taxon>
        <taxon>Chromatiales</taxon>
        <taxon>Chromatiaceae</taxon>
        <taxon>Nitrosococcus</taxon>
    </lineage>
</organism>
<dbReference type="GO" id="GO:0016020">
    <property type="term" value="C:membrane"/>
    <property type="evidence" value="ECO:0007669"/>
    <property type="project" value="InterPro"/>
</dbReference>
<dbReference type="OrthoDB" id="288532at2"/>
<dbReference type="AlphaFoldDB" id="D8K575"/>
<dbReference type="EMBL" id="CP002086">
    <property type="protein sequence ID" value="ADJ28052.1"/>
    <property type="molecule type" value="Genomic_DNA"/>
</dbReference>
<dbReference type="Proteomes" id="UP000000393">
    <property type="component" value="Chromosome"/>
</dbReference>
<dbReference type="Gene3D" id="3.40.50.300">
    <property type="entry name" value="P-loop containing nucleotide triphosphate hydrolases"/>
    <property type="match status" value="1"/>
</dbReference>
<dbReference type="Pfam" id="PF03567">
    <property type="entry name" value="Sulfotransfer_2"/>
    <property type="match status" value="1"/>
</dbReference>
<reference evidence="1 2" key="1">
    <citation type="submission" date="2010-06" db="EMBL/GenBank/DDBJ databases">
        <title>Complete sequence of chromosome of Nitrosococcus watsoni C-113.</title>
        <authorList>
            <consortium name="US DOE Joint Genome Institute"/>
            <person name="Lucas S."/>
            <person name="Copeland A."/>
            <person name="Lapidus A."/>
            <person name="Cheng J.-F."/>
            <person name="Bruce D."/>
            <person name="Goodwin L."/>
            <person name="Pitluck S."/>
            <person name="Malfatti S.A."/>
            <person name="Chain P.S.G."/>
            <person name="Land M."/>
            <person name="Hauser L."/>
            <person name="Kyrpides N."/>
            <person name="Ivanova N."/>
            <person name="Cambell M.A."/>
            <person name="Heidelberg J.F."/>
            <person name="Klotz M.G."/>
            <person name="Woyke T."/>
        </authorList>
    </citation>
    <scope>NUCLEOTIDE SEQUENCE [LARGE SCALE GENOMIC DNA]</scope>
    <source>
        <strain evidence="1 2">C-113</strain>
    </source>
</reference>
<dbReference type="KEGG" id="nwa:Nwat_1118"/>
<gene>
    <name evidence="1" type="ordered locus">Nwat_1118</name>
</gene>
<proteinExistence type="predicted"/>
<dbReference type="InterPro" id="IPR027417">
    <property type="entry name" value="P-loop_NTPase"/>
</dbReference>
<sequence>MIGMRHQFIFVHIPKTAGNAMQNALSSYSEDTIVASGNKDGVHRFGLYSLYGTTKHSTLTDYFFALGAEAFWSKRKFTCIRNPWDRAISFYFSPHHKNYSWNRDKFIRMLDKIHPMTTFLRLPDHVANTEPDQNVDLIIRYEDLHKGFSKLCDILGISRRSLLVLNKGNRKSYFEYYDSELIQIVAERFREDIEVFGYEFDSSKRY</sequence>
<evidence type="ECO:0008006" key="3">
    <source>
        <dbReference type="Google" id="ProtNLM"/>
    </source>
</evidence>
<dbReference type="eggNOG" id="COG1943">
    <property type="taxonomic scope" value="Bacteria"/>
</dbReference>
<dbReference type="STRING" id="105559.Nwat_1118"/>
<dbReference type="SUPFAM" id="SSF52540">
    <property type="entry name" value="P-loop containing nucleoside triphosphate hydrolases"/>
    <property type="match status" value="1"/>
</dbReference>